<dbReference type="InterPro" id="IPR003870">
    <property type="entry name" value="DUF222"/>
</dbReference>
<gene>
    <name evidence="2" type="ORF">MMOR_25660</name>
</gene>
<feature type="domain" description="DUF222" evidence="1">
    <location>
        <begin position="3"/>
        <end position="58"/>
    </location>
</feature>
<dbReference type="Proteomes" id="UP000466681">
    <property type="component" value="Chromosome"/>
</dbReference>
<name>A0AAD1HA80_9MYCO</name>
<dbReference type="CDD" id="cd00085">
    <property type="entry name" value="HNHc"/>
    <property type="match status" value="1"/>
</dbReference>
<organism evidence="2 3">
    <name type="scientific">Mycolicibacterium moriokaense</name>
    <dbReference type="NCBI Taxonomy" id="39691"/>
    <lineage>
        <taxon>Bacteria</taxon>
        <taxon>Bacillati</taxon>
        <taxon>Actinomycetota</taxon>
        <taxon>Actinomycetes</taxon>
        <taxon>Mycobacteriales</taxon>
        <taxon>Mycobacteriaceae</taxon>
        <taxon>Mycolicibacterium</taxon>
    </lineage>
</organism>
<protein>
    <recommendedName>
        <fullName evidence="1">DUF222 domain-containing protein</fullName>
    </recommendedName>
</protein>
<dbReference type="Pfam" id="PF02720">
    <property type="entry name" value="DUF222"/>
    <property type="match status" value="1"/>
</dbReference>
<sequence>MGTTGGGTTLPLPDLIRLAGRANHWLAVFDGATGHALDLFRAKRTATAAQRLMLIGRDGGCTKPSCPVPAYGTQVHHARADWADGGNTNVDDLALACGPDNRLVDKNGGWRTTINDCGDVEWHPPPDLDTGQTRINYYHRPELLLRPPEEPDENPERGP</sequence>
<evidence type="ECO:0000259" key="1">
    <source>
        <dbReference type="Pfam" id="PF02720"/>
    </source>
</evidence>
<keyword evidence="3" id="KW-1185">Reference proteome</keyword>
<dbReference type="AlphaFoldDB" id="A0AAD1HA80"/>
<dbReference type="InterPro" id="IPR003615">
    <property type="entry name" value="HNH_nuc"/>
</dbReference>
<dbReference type="EMBL" id="AP022560">
    <property type="protein sequence ID" value="BBX01630.1"/>
    <property type="molecule type" value="Genomic_DNA"/>
</dbReference>
<evidence type="ECO:0000313" key="3">
    <source>
        <dbReference type="Proteomes" id="UP000466681"/>
    </source>
</evidence>
<reference evidence="2 3" key="1">
    <citation type="journal article" date="2019" name="Emerg. Microbes Infect.">
        <title>Comprehensive subspecies identification of 175 nontuberculous mycobacteria species based on 7547 genomic profiles.</title>
        <authorList>
            <person name="Matsumoto Y."/>
            <person name="Kinjo T."/>
            <person name="Motooka D."/>
            <person name="Nabeya D."/>
            <person name="Jung N."/>
            <person name="Uechi K."/>
            <person name="Horii T."/>
            <person name="Iida T."/>
            <person name="Fujita J."/>
            <person name="Nakamura S."/>
        </authorList>
    </citation>
    <scope>NUCLEOTIDE SEQUENCE [LARGE SCALE GENOMIC DNA]</scope>
    <source>
        <strain evidence="2 3">JCM 6375</strain>
    </source>
</reference>
<proteinExistence type="predicted"/>
<evidence type="ECO:0000313" key="2">
    <source>
        <dbReference type="EMBL" id="BBX01630.1"/>
    </source>
</evidence>
<accession>A0AAD1HA80</accession>
<dbReference type="KEGG" id="mmor:MMOR_25660"/>